<comment type="similarity">
    <text evidence="3 10">Belongs to the cytochrome P450 family.</text>
</comment>
<dbReference type="SUPFAM" id="SSF48264">
    <property type="entry name" value="Cytochrome P450"/>
    <property type="match status" value="1"/>
</dbReference>
<gene>
    <name evidence="12" type="ORF">ARMSODRAFT_927326</name>
</gene>
<proteinExistence type="inferred from homology"/>
<dbReference type="GO" id="GO:0016705">
    <property type="term" value="F:oxidoreductase activity, acting on paired donors, with incorporation or reduction of molecular oxygen"/>
    <property type="evidence" value="ECO:0007669"/>
    <property type="project" value="InterPro"/>
</dbReference>
<organism evidence="12 13">
    <name type="scientific">Armillaria solidipes</name>
    <dbReference type="NCBI Taxonomy" id="1076256"/>
    <lineage>
        <taxon>Eukaryota</taxon>
        <taxon>Fungi</taxon>
        <taxon>Dikarya</taxon>
        <taxon>Basidiomycota</taxon>
        <taxon>Agaricomycotina</taxon>
        <taxon>Agaricomycetes</taxon>
        <taxon>Agaricomycetidae</taxon>
        <taxon>Agaricales</taxon>
        <taxon>Marasmiineae</taxon>
        <taxon>Physalacriaceae</taxon>
        <taxon>Armillaria</taxon>
    </lineage>
</organism>
<dbReference type="InterPro" id="IPR050364">
    <property type="entry name" value="Cytochrome_P450_fung"/>
</dbReference>
<keyword evidence="4 9" id="KW-0349">Heme</keyword>
<feature type="binding site" description="axial binding residue" evidence="9">
    <location>
        <position position="489"/>
    </location>
    <ligand>
        <name>heme</name>
        <dbReference type="ChEBI" id="CHEBI:30413"/>
    </ligand>
    <ligandPart>
        <name>Fe</name>
        <dbReference type="ChEBI" id="CHEBI:18248"/>
    </ligandPart>
</feature>
<dbReference type="Proteomes" id="UP000218334">
    <property type="component" value="Unassembled WGS sequence"/>
</dbReference>
<dbReference type="AlphaFoldDB" id="A0A2H3BWV8"/>
<dbReference type="Pfam" id="PF00067">
    <property type="entry name" value="p450"/>
    <property type="match status" value="1"/>
</dbReference>
<evidence type="ECO:0000256" key="8">
    <source>
        <dbReference type="ARBA" id="ARBA00023033"/>
    </source>
</evidence>
<keyword evidence="13" id="KW-1185">Reference proteome</keyword>
<dbReference type="PANTHER" id="PTHR46300">
    <property type="entry name" value="P450, PUTATIVE (EUROFUNG)-RELATED-RELATED"/>
    <property type="match status" value="1"/>
</dbReference>
<evidence type="ECO:0000313" key="12">
    <source>
        <dbReference type="EMBL" id="PBK75305.1"/>
    </source>
</evidence>
<feature type="transmembrane region" description="Helical" evidence="11">
    <location>
        <begin position="57"/>
        <end position="76"/>
    </location>
</feature>
<dbReference type="STRING" id="1076256.A0A2H3BWV8"/>
<evidence type="ECO:0000256" key="7">
    <source>
        <dbReference type="ARBA" id="ARBA00023004"/>
    </source>
</evidence>
<dbReference type="InterPro" id="IPR001128">
    <property type="entry name" value="Cyt_P450"/>
</dbReference>
<dbReference type="GO" id="GO:0020037">
    <property type="term" value="F:heme binding"/>
    <property type="evidence" value="ECO:0007669"/>
    <property type="project" value="InterPro"/>
</dbReference>
<evidence type="ECO:0000256" key="10">
    <source>
        <dbReference type="RuleBase" id="RU000461"/>
    </source>
</evidence>
<dbReference type="EMBL" id="KZ293417">
    <property type="protein sequence ID" value="PBK75305.1"/>
    <property type="molecule type" value="Genomic_DNA"/>
</dbReference>
<dbReference type="InterPro" id="IPR002401">
    <property type="entry name" value="Cyt_P450_E_grp-I"/>
</dbReference>
<comment type="pathway">
    <text evidence="2">Secondary metabolite biosynthesis.</text>
</comment>
<evidence type="ECO:0000256" key="9">
    <source>
        <dbReference type="PIRSR" id="PIRSR602401-1"/>
    </source>
</evidence>
<evidence type="ECO:0000256" key="6">
    <source>
        <dbReference type="ARBA" id="ARBA00023002"/>
    </source>
</evidence>
<evidence type="ECO:0000256" key="2">
    <source>
        <dbReference type="ARBA" id="ARBA00005179"/>
    </source>
</evidence>
<reference evidence="13" key="1">
    <citation type="journal article" date="2017" name="Nat. Ecol. Evol.">
        <title>Genome expansion and lineage-specific genetic innovations in the forest pathogenic fungi Armillaria.</title>
        <authorList>
            <person name="Sipos G."/>
            <person name="Prasanna A.N."/>
            <person name="Walter M.C."/>
            <person name="O'Connor E."/>
            <person name="Balint B."/>
            <person name="Krizsan K."/>
            <person name="Kiss B."/>
            <person name="Hess J."/>
            <person name="Varga T."/>
            <person name="Slot J."/>
            <person name="Riley R."/>
            <person name="Boka B."/>
            <person name="Rigling D."/>
            <person name="Barry K."/>
            <person name="Lee J."/>
            <person name="Mihaltcheva S."/>
            <person name="LaButti K."/>
            <person name="Lipzen A."/>
            <person name="Waldron R."/>
            <person name="Moloney N.M."/>
            <person name="Sperisen C."/>
            <person name="Kredics L."/>
            <person name="Vagvoelgyi C."/>
            <person name="Patrignani A."/>
            <person name="Fitzpatrick D."/>
            <person name="Nagy I."/>
            <person name="Doyle S."/>
            <person name="Anderson J.B."/>
            <person name="Grigoriev I.V."/>
            <person name="Gueldener U."/>
            <person name="Muensterkoetter M."/>
            <person name="Nagy L.G."/>
        </authorList>
    </citation>
    <scope>NUCLEOTIDE SEQUENCE [LARGE SCALE GENOMIC DNA]</scope>
    <source>
        <strain evidence="13">28-4</strain>
    </source>
</reference>
<evidence type="ECO:0000256" key="5">
    <source>
        <dbReference type="ARBA" id="ARBA00022723"/>
    </source>
</evidence>
<evidence type="ECO:0000256" key="4">
    <source>
        <dbReference type="ARBA" id="ARBA00022617"/>
    </source>
</evidence>
<dbReference type="InterPro" id="IPR017972">
    <property type="entry name" value="Cyt_P450_CS"/>
</dbReference>
<keyword evidence="11" id="KW-0472">Membrane</keyword>
<evidence type="ECO:0000256" key="1">
    <source>
        <dbReference type="ARBA" id="ARBA00001971"/>
    </source>
</evidence>
<dbReference type="InterPro" id="IPR036396">
    <property type="entry name" value="Cyt_P450_sf"/>
</dbReference>
<comment type="cofactor">
    <cofactor evidence="1 9">
        <name>heme</name>
        <dbReference type="ChEBI" id="CHEBI:30413"/>
    </cofactor>
</comment>
<name>A0A2H3BWV8_9AGAR</name>
<dbReference type="Gene3D" id="1.10.630.10">
    <property type="entry name" value="Cytochrome P450"/>
    <property type="match status" value="1"/>
</dbReference>
<evidence type="ECO:0000256" key="3">
    <source>
        <dbReference type="ARBA" id="ARBA00010617"/>
    </source>
</evidence>
<dbReference type="GO" id="GO:0004497">
    <property type="term" value="F:monooxygenase activity"/>
    <property type="evidence" value="ECO:0007669"/>
    <property type="project" value="UniProtKB-KW"/>
</dbReference>
<keyword evidence="8 10" id="KW-0503">Monooxygenase</keyword>
<evidence type="ECO:0000256" key="11">
    <source>
        <dbReference type="SAM" id="Phobius"/>
    </source>
</evidence>
<keyword evidence="5 9" id="KW-0479">Metal-binding</keyword>
<dbReference type="PROSITE" id="PS00086">
    <property type="entry name" value="CYTOCHROME_P450"/>
    <property type="match status" value="1"/>
</dbReference>
<keyword evidence="11" id="KW-0812">Transmembrane</keyword>
<dbReference type="PRINTS" id="PR00463">
    <property type="entry name" value="EP450I"/>
</dbReference>
<dbReference type="GO" id="GO:0005506">
    <property type="term" value="F:iron ion binding"/>
    <property type="evidence" value="ECO:0007669"/>
    <property type="project" value="InterPro"/>
</dbReference>
<dbReference type="PANTHER" id="PTHR46300:SF7">
    <property type="entry name" value="P450, PUTATIVE (EUROFUNG)-RELATED"/>
    <property type="match status" value="1"/>
</dbReference>
<accession>A0A2H3BWV8</accession>
<sequence length="558" mass="62274">MISLIARHHIQVQRTTGVSHNSPRFALPFYTQIFGQPLITDIPQFSLEDNCVESKNMVSSIVLGGLFLIVTVYYYLAASKSKALPPGPRGLPILGNALQLWASGLPFEQLFMKWSRSYGDVMLVTVPRRSILVLNTYKAAKDLLDKRGSIYSDRPPMIMHMELAGWTRLTPGLPYGERIRAHRRIIISTLNSKAVQQYTELQKASTLRLIEALAKTPDEFSQHLKSYAASTIIKLVYGQQNTEELLKLAYEAMESSNTLGFPGATLVDLLPIFKHVPIWMPFMSFRRDAEKVRVIVERAHEIPYNLVKEALKNGTAGSSLVADNLRARGGLENVSEDEEEDIKCAAATLLAGALDTTISALDEFVLAMVLYPEVYRKAQTEIDTVVGDSRLPSFEDMDSLPYLDAIIREIHRWGAGFTLSLPHKLIQDDVYEGHLLPSGALVAPNVYAMFRACPDPESFIPERYIDGTSLGDVPEDPRELAFGFGRRRCPGEHLANRTIFIALAQITALFDISPEKDSSGRPLLPPADFVSGEAVRRPKPFKCLMNVRSSRKKFFSGM</sequence>
<evidence type="ECO:0000313" key="13">
    <source>
        <dbReference type="Proteomes" id="UP000218334"/>
    </source>
</evidence>
<protein>
    <submittedName>
        <fullName evidence="12">Cytochrome P450</fullName>
    </submittedName>
</protein>
<keyword evidence="7 9" id="KW-0408">Iron</keyword>
<keyword evidence="11" id="KW-1133">Transmembrane helix</keyword>
<dbReference type="CDD" id="cd11065">
    <property type="entry name" value="CYP64-like"/>
    <property type="match status" value="1"/>
</dbReference>
<keyword evidence="6 10" id="KW-0560">Oxidoreductase</keyword>